<dbReference type="PANTHER" id="PTHR34582:SF6">
    <property type="entry name" value="UPF0702 TRANSMEMBRANE PROTEIN YCAP"/>
    <property type="match status" value="1"/>
</dbReference>
<keyword evidence="4 7" id="KW-0812">Transmembrane</keyword>
<feature type="transmembrane region" description="Helical" evidence="7">
    <location>
        <begin position="14"/>
        <end position="33"/>
    </location>
</feature>
<dbReference type="InterPro" id="IPR048454">
    <property type="entry name" value="YetF_N"/>
</dbReference>
<dbReference type="InterPro" id="IPR023090">
    <property type="entry name" value="UPF0702_alpha/beta_dom_sf"/>
</dbReference>
<evidence type="ECO:0000256" key="5">
    <source>
        <dbReference type="ARBA" id="ARBA00022989"/>
    </source>
</evidence>
<evidence type="ECO:0000256" key="2">
    <source>
        <dbReference type="ARBA" id="ARBA00006448"/>
    </source>
</evidence>
<organism evidence="10 11">
    <name type="scientific">Salinicoccus jeotgali</name>
    <dbReference type="NCBI Taxonomy" id="381634"/>
    <lineage>
        <taxon>Bacteria</taxon>
        <taxon>Bacillati</taxon>
        <taxon>Bacillota</taxon>
        <taxon>Bacilli</taxon>
        <taxon>Bacillales</taxon>
        <taxon>Staphylococcaceae</taxon>
        <taxon>Salinicoccus</taxon>
    </lineage>
</organism>
<keyword evidence="5 7" id="KW-1133">Transmembrane helix</keyword>
<protein>
    <submittedName>
        <fullName evidence="10">DUF421 domain-containing protein</fullName>
    </submittedName>
</protein>
<dbReference type="RefSeq" id="WP_344702601.1">
    <property type="nucleotide sequence ID" value="NZ_BAABCK010000022.1"/>
</dbReference>
<evidence type="ECO:0000256" key="3">
    <source>
        <dbReference type="ARBA" id="ARBA00022475"/>
    </source>
</evidence>
<accession>A0ABP7EUH9</accession>
<proteinExistence type="inferred from homology"/>
<evidence type="ECO:0000259" key="9">
    <source>
        <dbReference type="Pfam" id="PF20730"/>
    </source>
</evidence>
<evidence type="ECO:0000256" key="7">
    <source>
        <dbReference type="SAM" id="Phobius"/>
    </source>
</evidence>
<gene>
    <name evidence="10" type="ORF">GCM10022378_12650</name>
</gene>
<comment type="subcellular location">
    <subcellularLocation>
        <location evidence="1">Cell membrane</location>
        <topology evidence="1">Multi-pass membrane protein</topology>
    </subcellularLocation>
</comment>
<reference evidence="11" key="1">
    <citation type="journal article" date="2019" name="Int. J. Syst. Evol. Microbiol.">
        <title>The Global Catalogue of Microorganisms (GCM) 10K type strain sequencing project: providing services to taxonomists for standard genome sequencing and annotation.</title>
        <authorList>
            <consortium name="The Broad Institute Genomics Platform"/>
            <consortium name="The Broad Institute Genome Sequencing Center for Infectious Disease"/>
            <person name="Wu L."/>
            <person name="Ma J."/>
        </authorList>
    </citation>
    <scope>NUCLEOTIDE SEQUENCE [LARGE SCALE GENOMIC DNA]</scope>
    <source>
        <strain evidence="11">JCM 16981</strain>
    </source>
</reference>
<evidence type="ECO:0000256" key="1">
    <source>
        <dbReference type="ARBA" id="ARBA00004651"/>
    </source>
</evidence>
<evidence type="ECO:0000256" key="6">
    <source>
        <dbReference type="ARBA" id="ARBA00023136"/>
    </source>
</evidence>
<feature type="transmembrane region" description="Helical" evidence="7">
    <location>
        <begin position="45"/>
        <end position="63"/>
    </location>
</feature>
<dbReference type="Pfam" id="PF20730">
    <property type="entry name" value="YetF_N"/>
    <property type="match status" value="1"/>
</dbReference>
<evidence type="ECO:0000313" key="10">
    <source>
        <dbReference type="EMBL" id="GAA3724082.1"/>
    </source>
</evidence>
<keyword evidence="6 7" id="KW-0472">Membrane</keyword>
<keyword evidence="3" id="KW-1003">Cell membrane</keyword>
<name>A0ABP7EUH9_9STAP</name>
<dbReference type="Gene3D" id="3.30.240.20">
    <property type="entry name" value="bsu07140 like domains"/>
    <property type="match status" value="1"/>
</dbReference>
<evidence type="ECO:0000256" key="4">
    <source>
        <dbReference type="ARBA" id="ARBA00022692"/>
    </source>
</evidence>
<comment type="caution">
    <text evidence="10">The sequence shown here is derived from an EMBL/GenBank/DDBJ whole genome shotgun (WGS) entry which is preliminary data.</text>
</comment>
<dbReference type="Pfam" id="PF04239">
    <property type="entry name" value="DUF421"/>
    <property type="match status" value="1"/>
</dbReference>
<evidence type="ECO:0000259" key="8">
    <source>
        <dbReference type="Pfam" id="PF04239"/>
    </source>
</evidence>
<feature type="domain" description="YetF-like N-terminal transmembrane" evidence="9">
    <location>
        <begin position="23"/>
        <end position="88"/>
    </location>
</feature>
<dbReference type="EMBL" id="BAABCK010000022">
    <property type="protein sequence ID" value="GAA3724082.1"/>
    <property type="molecule type" value="Genomic_DNA"/>
</dbReference>
<evidence type="ECO:0000313" key="11">
    <source>
        <dbReference type="Proteomes" id="UP001500920"/>
    </source>
</evidence>
<dbReference type="PANTHER" id="PTHR34582">
    <property type="entry name" value="UPF0702 TRANSMEMBRANE PROTEIN YCAP"/>
    <property type="match status" value="1"/>
</dbReference>
<feature type="domain" description="YetF C-terminal" evidence="8">
    <location>
        <begin position="93"/>
        <end position="172"/>
    </location>
</feature>
<feature type="transmembrane region" description="Helical" evidence="7">
    <location>
        <begin position="69"/>
        <end position="87"/>
    </location>
</feature>
<dbReference type="Proteomes" id="UP001500920">
    <property type="component" value="Unassembled WGS sequence"/>
</dbReference>
<keyword evidence="11" id="KW-1185">Reference proteome</keyword>
<sequence length="178" mass="20049">MLEFDNLIFSGFDVILRTVIVGIMAYLSLVIILRISGKRTLTKMNAFDFVVTVALGSILASIITTKDITLMQGVTAFLVLVVMQYIFTKLSVKSLFFSNLVKSQPILLYFKDQFLENNMAKERILEREIRQAVRADGKNDMSDVLAVILETDGSISVIGQNHDKENSDMTLLFEDVKK</sequence>
<comment type="similarity">
    <text evidence="2">Belongs to the UPF0702 family.</text>
</comment>
<dbReference type="InterPro" id="IPR007353">
    <property type="entry name" value="DUF421"/>
</dbReference>